<dbReference type="InterPro" id="IPR043538">
    <property type="entry name" value="XYLT"/>
</dbReference>
<evidence type="ECO:0000256" key="7">
    <source>
        <dbReference type="ARBA" id="ARBA00022676"/>
    </source>
</evidence>
<dbReference type="Pfam" id="PF12529">
    <property type="entry name" value="Xylo_C"/>
    <property type="match status" value="1"/>
</dbReference>
<sequence length="899" mass="102188">MILLQGFSGYYVFKLGVTDNILRSKVEPVERDMLKRGGGESSNLAHQANDRADADTHDKGPPDLYDGESLETMLEHLGIKAACALRSKESISAIKRATTSHCKSLIANISCQIQGGSFYPRRLQSYCPSNGKVRGKLIGCFVDSREKRILRGHATQLKRNTPIICGDICYQRGYVYAGVQFGKECFCGNEELSLKLKVSETLCGMPCTGDASVMCGDYLHMNIYETGLAKFVPRALSKPSSEGEDTVRIAFILTVNGRAIRQLKRLFKALYHKNHYFFIHVDSRQDYLYREVLQLEEQFPNIQVSRYRLSTIWGGASLLTILLHCMKQVLEISSWDWDFIINLSESDYPIKTNTELVRFLTSNRERNFLKSHGHDTNKFLQKQGLDRTFLECETHMWRIGERRLPFGIRVDGGSDWLCLNRKFVDYVVNSRDQLVRGLKKIYSYTLLPAESFFHTVLRNSEFCQTFTDNNLHVTNWKRKLGCKCQYKHIVDWCGCSPNDFTPSDWPKLEASASRNLFFARKFEAVINQAVISQVDAWLYNSYYSSTPGLESYWENRYHHDDRPSVSIDPSLTLYHSAARLSSRTVSQLTGSKKETCHLYPSAVLQATSYHVNDEFKGLLVQYVSNIDSEATFQMETWIFPHAKYRPPFDKTVYRIINIEVGYDFDVKEQVFRNFGSPIGPNNDITVVTRWTGSSDGVEEEEGSVQQPLLILTDPVGTKVAAVITLESGEQVVSHKFDLQNPLLPGPWTVRVVVDNVVIATHMFLILPLQFINGRQISIKEARMLHKGPTGPYTDDEASMRLQSYPGNSSAMEVAIAHSQLYGPLLSNWIDELVSRFFTIQDTCYIPSVHVPDCVRTSLEPCAETSWSSMSPDPKSELGDINIESGRIEDPYRLGNNDFR</sequence>
<dbReference type="EC" id="2.4.2.26" evidence="6"/>
<evidence type="ECO:0000256" key="11">
    <source>
        <dbReference type="ARBA" id="ARBA00022824"/>
    </source>
</evidence>
<keyword evidence="16" id="KW-1015">Disulfide bond</keyword>
<comment type="subcellular location">
    <subcellularLocation>
        <location evidence="2">Endoplasmic reticulum membrane</location>
        <topology evidence="2">Single-pass type II membrane protein</topology>
    </subcellularLocation>
    <subcellularLocation>
        <location evidence="1">Golgi apparatus membrane</location>
        <topology evidence="1">Single-pass type II membrane protein</topology>
    </subcellularLocation>
</comment>
<evidence type="ECO:0000256" key="9">
    <source>
        <dbReference type="ARBA" id="ARBA00022692"/>
    </source>
</evidence>
<evidence type="ECO:0000256" key="2">
    <source>
        <dbReference type="ARBA" id="ARBA00004648"/>
    </source>
</evidence>
<name>A0AAN8XGW0_HALRR</name>
<evidence type="ECO:0000256" key="4">
    <source>
        <dbReference type="ARBA" id="ARBA00005093"/>
    </source>
</evidence>
<dbReference type="InterPro" id="IPR003406">
    <property type="entry name" value="Glyco_trans_14"/>
</dbReference>
<evidence type="ECO:0000256" key="3">
    <source>
        <dbReference type="ARBA" id="ARBA00004840"/>
    </source>
</evidence>
<evidence type="ECO:0000313" key="23">
    <source>
        <dbReference type="Proteomes" id="UP001381693"/>
    </source>
</evidence>
<evidence type="ECO:0000256" key="13">
    <source>
        <dbReference type="ARBA" id="ARBA00022989"/>
    </source>
</evidence>
<dbReference type="Proteomes" id="UP001381693">
    <property type="component" value="Unassembled WGS sequence"/>
</dbReference>
<keyword evidence="23" id="KW-1185">Reference proteome</keyword>
<comment type="pathway">
    <text evidence="3">Glycan metabolism; chondroitin sulfate biosynthesis.</text>
</comment>
<dbReference type="GO" id="GO:0050650">
    <property type="term" value="P:chondroitin sulfate proteoglycan biosynthetic process"/>
    <property type="evidence" value="ECO:0007669"/>
    <property type="project" value="TreeGrafter"/>
</dbReference>
<comment type="catalytic activity">
    <reaction evidence="19">
        <text>UDP-alpha-D-xylose + L-seryl-[protein] = 3-O-(beta-D-xylosyl)-L-seryl-[protein] + UDP + H(+)</text>
        <dbReference type="Rhea" id="RHEA:50192"/>
        <dbReference type="Rhea" id="RHEA-COMP:9863"/>
        <dbReference type="Rhea" id="RHEA-COMP:12567"/>
        <dbReference type="ChEBI" id="CHEBI:15378"/>
        <dbReference type="ChEBI" id="CHEBI:29999"/>
        <dbReference type="ChEBI" id="CHEBI:57632"/>
        <dbReference type="ChEBI" id="CHEBI:58223"/>
        <dbReference type="ChEBI" id="CHEBI:132085"/>
        <dbReference type="EC" id="2.4.2.26"/>
    </reaction>
</comment>
<evidence type="ECO:0000256" key="14">
    <source>
        <dbReference type="ARBA" id="ARBA00023034"/>
    </source>
</evidence>
<feature type="region of interest" description="Disordered" evidence="20">
    <location>
        <begin position="34"/>
        <end position="65"/>
    </location>
</feature>
<comment type="similarity">
    <text evidence="5">Belongs to the glycosyltransferase 14 family. XylT subfamily.</text>
</comment>
<feature type="domain" description="WSC" evidence="21">
    <location>
        <begin position="134"/>
        <end position="227"/>
    </location>
</feature>
<dbReference type="Pfam" id="PF02485">
    <property type="entry name" value="Branch"/>
    <property type="match status" value="1"/>
</dbReference>
<dbReference type="PANTHER" id="PTHR46025">
    <property type="entry name" value="XYLOSYLTRANSFERASE OXT"/>
    <property type="match status" value="1"/>
</dbReference>
<comment type="caution">
    <text evidence="22">The sequence shown here is derived from an EMBL/GenBank/DDBJ whole genome shotgun (WGS) entry which is preliminary data.</text>
</comment>
<dbReference type="PROSITE" id="PS51212">
    <property type="entry name" value="WSC"/>
    <property type="match status" value="1"/>
</dbReference>
<keyword evidence="11" id="KW-0256">Endoplasmic reticulum</keyword>
<accession>A0AAN8XGW0</accession>
<proteinExistence type="inferred from homology"/>
<dbReference type="Pfam" id="PF01822">
    <property type="entry name" value="WSC"/>
    <property type="match status" value="1"/>
</dbReference>
<evidence type="ECO:0000256" key="6">
    <source>
        <dbReference type="ARBA" id="ARBA00011972"/>
    </source>
</evidence>
<keyword evidence="13" id="KW-1133">Transmembrane helix</keyword>
<evidence type="ECO:0000256" key="1">
    <source>
        <dbReference type="ARBA" id="ARBA00004323"/>
    </source>
</evidence>
<dbReference type="InterPro" id="IPR024448">
    <property type="entry name" value="XylT_C"/>
</dbReference>
<dbReference type="GO" id="GO:0005789">
    <property type="term" value="C:endoplasmic reticulum membrane"/>
    <property type="evidence" value="ECO:0007669"/>
    <property type="project" value="UniProtKB-SubCell"/>
</dbReference>
<keyword evidence="7 22" id="KW-0328">Glycosyltransferase</keyword>
<evidence type="ECO:0000256" key="19">
    <source>
        <dbReference type="ARBA" id="ARBA00047847"/>
    </source>
</evidence>
<evidence type="ECO:0000256" key="8">
    <source>
        <dbReference type="ARBA" id="ARBA00022679"/>
    </source>
</evidence>
<dbReference type="SMART" id="SM00321">
    <property type="entry name" value="WSC"/>
    <property type="match status" value="1"/>
</dbReference>
<gene>
    <name evidence="22" type="primary">XYLT2</name>
    <name evidence="22" type="ORF">SK128_022130</name>
</gene>
<evidence type="ECO:0000256" key="16">
    <source>
        <dbReference type="ARBA" id="ARBA00023157"/>
    </source>
</evidence>
<dbReference type="GO" id="GO:0000139">
    <property type="term" value="C:Golgi membrane"/>
    <property type="evidence" value="ECO:0007669"/>
    <property type="project" value="UniProtKB-SubCell"/>
</dbReference>
<organism evidence="22 23">
    <name type="scientific">Halocaridina rubra</name>
    <name type="common">Hawaiian red shrimp</name>
    <dbReference type="NCBI Taxonomy" id="373956"/>
    <lineage>
        <taxon>Eukaryota</taxon>
        <taxon>Metazoa</taxon>
        <taxon>Ecdysozoa</taxon>
        <taxon>Arthropoda</taxon>
        <taxon>Crustacea</taxon>
        <taxon>Multicrustacea</taxon>
        <taxon>Malacostraca</taxon>
        <taxon>Eumalacostraca</taxon>
        <taxon>Eucarida</taxon>
        <taxon>Decapoda</taxon>
        <taxon>Pleocyemata</taxon>
        <taxon>Caridea</taxon>
        <taxon>Atyoidea</taxon>
        <taxon>Atyidae</taxon>
        <taxon>Halocaridina</taxon>
    </lineage>
</organism>
<keyword evidence="8 22" id="KW-0808">Transferase</keyword>
<keyword evidence="17" id="KW-0325">Glycoprotein</keyword>
<dbReference type="GO" id="GO:0015012">
    <property type="term" value="P:heparan sulfate proteoglycan biosynthetic process"/>
    <property type="evidence" value="ECO:0007669"/>
    <property type="project" value="TreeGrafter"/>
</dbReference>
<evidence type="ECO:0000256" key="20">
    <source>
        <dbReference type="SAM" id="MobiDB-lite"/>
    </source>
</evidence>
<protein>
    <recommendedName>
        <fullName evidence="6">protein xylosyltransferase</fullName>
        <ecNumber evidence="6">2.4.2.26</ecNumber>
    </recommendedName>
    <alternativeName>
        <fullName evidence="18">Peptide O-xylosyltransferase</fullName>
    </alternativeName>
</protein>
<dbReference type="InterPro" id="IPR002889">
    <property type="entry name" value="WSC_carb-bd"/>
</dbReference>
<evidence type="ECO:0000256" key="18">
    <source>
        <dbReference type="ARBA" id="ARBA00042865"/>
    </source>
</evidence>
<evidence type="ECO:0000256" key="12">
    <source>
        <dbReference type="ARBA" id="ARBA00022968"/>
    </source>
</evidence>
<keyword evidence="15" id="KW-0472">Membrane</keyword>
<comment type="pathway">
    <text evidence="4">Glycan metabolism; heparan sulfate biosynthesis.</text>
</comment>
<dbReference type="GO" id="GO:0046872">
    <property type="term" value="F:metal ion binding"/>
    <property type="evidence" value="ECO:0007669"/>
    <property type="project" value="UniProtKB-KW"/>
</dbReference>
<evidence type="ECO:0000313" key="22">
    <source>
        <dbReference type="EMBL" id="KAK7082661.1"/>
    </source>
</evidence>
<evidence type="ECO:0000259" key="21">
    <source>
        <dbReference type="PROSITE" id="PS51212"/>
    </source>
</evidence>
<keyword evidence="9" id="KW-0812">Transmembrane</keyword>
<dbReference type="EMBL" id="JAXCGZ010003928">
    <property type="protein sequence ID" value="KAK7082661.1"/>
    <property type="molecule type" value="Genomic_DNA"/>
</dbReference>
<dbReference type="PANTHER" id="PTHR46025:SF3">
    <property type="entry name" value="XYLOSYLTRANSFERASE OXT"/>
    <property type="match status" value="1"/>
</dbReference>
<evidence type="ECO:0000256" key="10">
    <source>
        <dbReference type="ARBA" id="ARBA00022723"/>
    </source>
</evidence>
<feature type="compositionally biased region" description="Basic and acidic residues" evidence="20">
    <location>
        <begin position="48"/>
        <end position="61"/>
    </location>
</feature>
<dbReference type="AlphaFoldDB" id="A0AAN8XGW0"/>
<evidence type="ECO:0000256" key="15">
    <source>
        <dbReference type="ARBA" id="ARBA00023136"/>
    </source>
</evidence>
<evidence type="ECO:0000256" key="5">
    <source>
        <dbReference type="ARBA" id="ARBA00010195"/>
    </source>
</evidence>
<keyword evidence="10" id="KW-0479">Metal-binding</keyword>
<keyword evidence="14" id="KW-0333">Golgi apparatus</keyword>
<keyword evidence="12" id="KW-0735">Signal-anchor</keyword>
<reference evidence="22 23" key="1">
    <citation type="submission" date="2023-11" db="EMBL/GenBank/DDBJ databases">
        <title>Halocaridina rubra genome assembly.</title>
        <authorList>
            <person name="Smith C."/>
        </authorList>
    </citation>
    <scope>NUCLEOTIDE SEQUENCE [LARGE SCALE GENOMIC DNA]</scope>
    <source>
        <strain evidence="22">EP-1</strain>
        <tissue evidence="22">Whole</tissue>
    </source>
</reference>
<dbReference type="GO" id="GO:0030158">
    <property type="term" value="F:protein xylosyltransferase activity"/>
    <property type="evidence" value="ECO:0007669"/>
    <property type="project" value="UniProtKB-EC"/>
</dbReference>
<evidence type="ECO:0000256" key="17">
    <source>
        <dbReference type="ARBA" id="ARBA00023180"/>
    </source>
</evidence>